<dbReference type="CDD" id="cd00038">
    <property type="entry name" value="CAP_ED"/>
    <property type="match status" value="1"/>
</dbReference>
<dbReference type="InterPro" id="IPR018490">
    <property type="entry name" value="cNMP-bd_dom_sf"/>
</dbReference>
<evidence type="ECO:0000259" key="5">
    <source>
        <dbReference type="PROSITE" id="PS50110"/>
    </source>
</evidence>
<organism evidence="7 8">
    <name type="scientific">Enhydrobacter aerosaccus</name>
    <dbReference type="NCBI Taxonomy" id="225324"/>
    <lineage>
        <taxon>Bacteria</taxon>
        <taxon>Pseudomonadati</taxon>
        <taxon>Pseudomonadota</taxon>
        <taxon>Alphaproteobacteria</taxon>
        <taxon>Hyphomicrobiales</taxon>
        <taxon>Enhydrobacter</taxon>
    </lineage>
</organism>
<proteinExistence type="predicted"/>
<keyword evidence="7" id="KW-0418">Kinase</keyword>
<dbReference type="PROSITE" id="PS51063">
    <property type="entry name" value="HTH_CRP_2"/>
    <property type="match status" value="1"/>
</dbReference>
<dbReference type="InterPro" id="IPR014710">
    <property type="entry name" value="RmlC-like_jellyroll"/>
</dbReference>
<dbReference type="SUPFAM" id="SSF51206">
    <property type="entry name" value="cAMP-binding domain-like"/>
    <property type="match status" value="1"/>
</dbReference>
<evidence type="ECO:0000313" key="7">
    <source>
        <dbReference type="EMBL" id="SJZ83371.1"/>
    </source>
</evidence>
<dbReference type="SMART" id="SM00100">
    <property type="entry name" value="cNMP"/>
    <property type="match status" value="1"/>
</dbReference>
<dbReference type="OrthoDB" id="7506088at2"/>
<dbReference type="AlphaFoldDB" id="A0A1T4NVX1"/>
<dbReference type="Gene3D" id="3.40.50.2300">
    <property type="match status" value="1"/>
</dbReference>
<dbReference type="InterPro" id="IPR000595">
    <property type="entry name" value="cNMP-bd_dom"/>
</dbReference>
<keyword evidence="3" id="KW-0804">Transcription</keyword>
<dbReference type="GO" id="GO:0003677">
    <property type="term" value="F:DNA binding"/>
    <property type="evidence" value="ECO:0007669"/>
    <property type="project" value="UniProtKB-KW"/>
</dbReference>
<keyword evidence="2" id="KW-0238">DNA-binding</keyword>
<evidence type="ECO:0000256" key="3">
    <source>
        <dbReference type="ARBA" id="ARBA00023163"/>
    </source>
</evidence>
<dbReference type="InterPro" id="IPR012318">
    <property type="entry name" value="HTH_CRP"/>
</dbReference>
<protein>
    <submittedName>
        <fullName evidence="7">cAMP-binding domain of CRP or a regulatory subunit of cAMP-dependent protein kinases</fullName>
    </submittedName>
</protein>
<sequence>MLVAQQQPKPKILVVEDSYLTAEAVCDMVKRCGCDVAAAVGRVETGVEFLCQNDVDGAVVDIDLRGTTSFPLCDQLRKREIPFLFLTGYGPNYVLPPEFQDRPRLFKPLDDREFESALATLTSGGQDVDRGNLVLGRLSAAHWRAVLPRLERATLDVDQVLETPGAEIRHVYFPVSGLISVRAVSTNGKRIEVGLVGREGVTGIGALLASTGSEVEAVVQHRGEAWRLPAAIVPELQALPELYSALLAAAYRFTGHMARNSLAIGYGTIEQRLARRLLTASIRLGSKTLAITHDSLSRMLAVRRSGVTVALHMLESREVIRARRNVVEILDYGALMREAGEICWGSEDVPAGGDC</sequence>
<evidence type="ECO:0000313" key="8">
    <source>
        <dbReference type="Proteomes" id="UP000190092"/>
    </source>
</evidence>
<accession>A0A1T4NVX1</accession>
<evidence type="ECO:0000256" key="4">
    <source>
        <dbReference type="PROSITE-ProRule" id="PRU00169"/>
    </source>
</evidence>
<dbReference type="EMBL" id="FUWJ01000002">
    <property type="protein sequence ID" value="SJZ83371.1"/>
    <property type="molecule type" value="Genomic_DNA"/>
</dbReference>
<keyword evidence="4" id="KW-0597">Phosphoprotein</keyword>
<dbReference type="STRING" id="225324.SAMN02745126_02482"/>
<reference evidence="8" key="1">
    <citation type="submission" date="2017-02" db="EMBL/GenBank/DDBJ databases">
        <authorList>
            <person name="Varghese N."/>
            <person name="Submissions S."/>
        </authorList>
    </citation>
    <scope>NUCLEOTIDE SEQUENCE [LARGE SCALE GENOMIC DNA]</scope>
    <source>
        <strain evidence="8">ATCC 27094</strain>
    </source>
</reference>
<feature type="modified residue" description="4-aspartylphosphate" evidence="4">
    <location>
        <position position="61"/>
    </location>
</feature>
<dbReference type="SMART" id="SM00448">
    <property type="entry name" value="REC"/>
    <property type="match status" value="1"/>
</dbReference>
<dbReference type="Pfam" id="PF00027">
    <property type="entry name" value="cNMP_binding"/>
    <property type="match status" value="1"/>
</dbReference>
<dbReference type="Gene3D" id="1.10.10.10">
    <property type="entry name" value="Winged helix-like DNA-binding domain superfamily/Winged helix DNA-binding domain"/>
    <property type="match status" value="1"/>
</dbReference>
<dbReference type="Proteomes" id="UP000190092">
    <property type="component" value="Unassembled WGS sequence"/>
</dbReference>
<keyword evidence="8" id="KW-1185">Reference proteome</keyword>
<dbReference type="Pfam" id="PF13545">
    <property type="entry name" value="HTH_Crp_2"/>
    <property type="match status" value="1"/>
</dbReference>
<dbReference type="GO" id="GO:0000160">
    <property type="term" value="P:phosphorelay signal transduction system"/>
    <property type="evidence" value="ECO:0007669"/>
    <property type="project" value="InterPro"/>
</dbReference>
<dbReference type="GO" id="GO:0016301">
    <property type="term" value="F:kinase activity"/>
    <property type="evidence" value="ECO:0007669"/>
    <property type="project" value="UniProtKB-KW"/>
</dbReference>
<dbReference type="Gene3D" id="2.60.120.10">
    <property type="entry name" value="Jelly Rolls"/>
    <property type="match status" value="1"/>
</dbReference>
<keyword evidence="1" id="KW-0805">Transcription regulation</keyword>
<dbReference type="InterPro" id="IPR036390">
    <property type="entry name" value="WH_DNA-bd_sf"/>
</dbReference>
<dbReference type="GO" id="GO:0006355">
    <property type="term" value="P:regulation of DNA-templated transcription"/>
    <property type="evidence" value="ECO:0007669"/>
    <property type="project" value="InterPro"/>
</dbReference>
<dbReference type="InterPro" id="IPR001789">
    <property type="entry name" value="Sig_transdc_resp-reg_receiver"/>
</dbReference>
<feature type="domain" description="Response regulatory" evidence="5">
    <location>
        <begin position="11"/>
        <end position="122"/>
    </location>
</feature>
<evidence type="ECO:0000256" key="2">
    <source>
        <dbReference type="ARBA" id="ARBA00023125"/>
    </source>
</evidence>
<name>A0A1T4NVX1_9HYPH</name>
<dbReference type="SUPFAM" id="SSF46785">
    <property type="entry name" value="Winged helix' DNA-binding domain"/>
    <property type="match status" value="1"/>
</dbReference>
<evidence type="ECO:0000259" key="6">
    <source>
        <dbReference type="PROSITE" id="PS51063"/>
    </source>
</evidence>
<gene>
    <name evidence="7" type="ORF">SAMN02745126_02482</name>
</gene>
<dbReference type="InterPro" id="IPR011006">
    <property type="entry name" value="CheY-like_superfamily"/>
</dbReference>
<dbReference type="InterPro" id="IPR036388">
    <property type="entry name" value="WH-like_DNA-bd_sf"/>
</dbReference>
<dbReference type="RefSeq" id="WP_085934159.1">
    <property type="nucleotide sequence ID" value="NZ_FUWJ01000002.1"/>
</dbReference>
<evidence type="ECO:0000256" key="1">
    <source>
        <dbReference type="ARBA" id="ARBA00023015"/>
    </source>
</evidence>
<feature type="domain" description="HTH crp-type" evidence="6">
    <location>
        <begin position="267"/>
        <end position="333"/>
    </location>
</feature>
<dbReference type="SUPFAM" id="SSF52172">
    <property type="entry name" value="CheY-like"/>
    <property type="match status" value="1"/>
</dbReference>
<keyword evidence="7" id="KW-0808">Transferase</keyword>
<dbReference type="PROSITE" id="PS50110">
    <property type="entry name" value="RESPONSE_REGULATORY"/>
    <property type="match status" value="1"/>
</dbReference>